<organism evidence="3">
    <name type="scientific">marine sediment metagenome</name>
    <dbReference type="NCBI Taxonomy" id="412755"/>
    <lineage>
        <taxon>unclassified sequences</taxon>
        <taxon>metagenomes</taxon>
        <taxon>ecological metagenomes</taxon>
    </lineage>
</organism>
<evidence type="ECO:0000313" key="3">
    <source>
        <dbReference type="EMBL" id="KKM25741.1"/>
    </source>
</evidence>
<proteinExistence type="predicted"/>
<sequence>MRIVYMILVAISLFLALLCLQYLDQGFRELMIVSWIGIALYSLYLFARPEQEAKKPSSYDRQKAYEKRITRKVRSPYDR</sequence>
<feature type="compositionally biased region" description="Basic and acidic residues" evidence="1">
    <location>
        <begin position="51"/>
        <end position="68"/>
    </location>
</feature>
<dbReference type="AlphaFoldDB" id="A0A0F9IDN3"/>
<name>A0A0F9IDN3_9ZZZZ</name>
<accession>A0A0F9IDN3</accession>
<keyword evidence="2" id="KW-0472">Membrane</keyword>
<dbReference type="EMBL" id="LAZR01012651">
    <property type="protein sequence ID" value="KKM25741.1"/>
    <property type="molecule type" value="Genomic_DNA"/>
</dbReference>
<gene>
    <name evidence="3" type="ORF">LCGC14_1591920</name>
</gene>
<evidence type="ECO:0000256" key="2">
    <source>
        <dbReference type="SAM" id="Phobius"/>
    </source>
</evidence>
<feature type="region of interest" description="Disordered" evidence="1">
    <location>
        <begin position="51"/>
        <end position="79"/>
    </location>
</feature>
<reference evidence="3" key="1">
    <citation type="journal article" date="2015" name="Nature">
        <title>Complex archaea that bridge the gap between prokaryotes and eukaryotes.</title>
        <authorList>
            <person name="Spang A."/>
            <person name="Saw J.H."/>
            <person name="Jorgensen S.L."/>
            <person name="Zaremba-Niedzwiedzka K."/>
            <person name="Martijn J."/>
            <person name="Lind A.E."/>
            <person name="van Eijk R."/>
            <person name="Schleper C."/>
            <person name="Guy L."/>
            <person name="Ettema T.J."/>
        </authorList>
    </citation>
    <scope>NUCLEOTIDE SEQUENCE</scope>
</reference>
<keyword evidence="2" id="KW-1133">Transmembrane helix</keyword>
<evidence type="ECO:0000256" key="1">
    <source>
        <dbReference type="SAM" id="MobiDB-lite"/>
    </source>
</evidence>
<feature type="transmembrane region" description="Helical" evidence="2">
    <location>
        <begin position="31"/>
        <end position="47"/>
    </location>
</feature>
<comment type="caution">
    <text evidence="3">The sequence shown here is derived from an EMBL/GenBank/DDBJ whole genome shotgun (WGS) entry which is preliminary data.</text>
</comment>
<keyword evidence="2" id="KW-0812">Transmembrane</keyword>
<protein>
    <submittedName>
        <fullName evidence="3">Uncharacterized protein</fullName>
    </submittedName>
</protein>
<feature type="compositionally biased region" description="Basic residues" evidence="1">
    <location>
        <begin position="69"/>
        <end position="79"/>
    </location>
</feature>